<gene>
    <name evidence="2" type="ORF">HSCHL_2657</name>
    <name evidence="1" type="ORF">SA87_01165</name>
</gene>
<reference evidence="2 4" key="2">
    <citation type="submission" date="2017-08" db="EMBL/GenBank/DDBJ databases">
        <title>Burning lignite coal seam in the remote Altai Mountains harbors a hydrogen-driven thermophilic microbial community.</title>
        <authorList>
            <person name="Kadnikov V.V."/>
            <person name="Mardanov A.V."/>
            <person name="Ivasenko D."/>
            <person name="Beletsky A.V."/>
            <person name="Karnachuk O.V."/>
            <person name="Ravin N.V."/>
        </authorList>
    </citation>
    <scope>NUCLEOTIDE SEQUENCE [LARGE SCALE GENOMIC DNA]</scope>
    <source>
        <strain evidence="2">AL33</strain>
    </source>
</reference>
<keyword evidence="3" id="KW-1185">Reference proteome</keyword>
<evidence type="ECO:0000313" key="2">
    <source>
        <dbReference type="EMBL" id="PTQ50776.1"/>
    </source>
</evidence>
<sequence>MADGCAFIADPPFLPLASNRRRRSAPVERFLHPPPLFINPLRNDPLGGKRPFRAKRTDLVAAFPAA</sequence>
<dbReference type="Proteomes" id="UP000243024">
    <property type="component" value="Unassembled WGS sequence"/>
</dbReference>
<evidence type="ECO:0000313" key="3">
    <source>
        <dbReference type="Proteomes" id="UP000243024"/>
    </source>
</evidence>
<comment type="caution">
    <text evidence="2">The sequence shown here is derived from an EMBL/GenBank/DDBJ whole genome shotgun (WGS) entry which is preliminary data.</text>
</comment>
<name>A0A132N9K2_HYDSH</name>
<evidence type="ECO:0000313" key="4">
    <source>
        <dbReference type="Proteomes" id="UP000244180"/>
    </source>
</evidence>
<dbReference type="AlphaFoldDB" id="A0A132N9K2"/>
<protein>
    <submittedName>
        <fullName evidence="2">Uncharacterized protein</fullName>
    </submittedName>
</protein>
<accession>A0A132N9K2</accession>
<dbReference type="EMBL" id="JXBB01000021">
    <property type="protein sequence ID" value="OAR04307.1"/>
    <property type="molecule type" value="Genomic_DNA"/>
</dbReference>
<proteinExistence type="predicted"/>
<reference evidence="1 3" key="1">
    <citation type="submission" date="2015-09" db="EMBL/GenBank/DDBJ databases">
        <title>Draft genome sequence of Hydrogenibacillus schlegelii DSM 2000.</title>
        <authorList>
            <person name="Hemp J."/>
        </authorList>
    </citation>
    <scope>NUCLEOTIDE SEQUENCE [LARGE SCALE GENOMIC DNA]</scope>
    <source>
        <strain evidence="1 3">MA 48</strain>
    </source>
</reference>
<dbReference type="EMBL" id="PEBV01000078">
    <property type="protein sequence ID" value="PTQ50776.1"/>
    <property type="molecule type" value="Genomic_DNA"/>
</dbReference>
<evidence type="ECO:0000313" key="1">
    <source>
        <dbReference type="EMBL" id="OAR04307.1"/>
    </source>
</evidence>
<dbReference type="Proteomes" id="UP000244180">
    <property type="component" value="Unassembled WGS sequence"/>
</dbReference>
<organism evidence="2 4">
    <name type="scientific">Hydrogenibacillus schlegelii</name>
    <name type="common">Bacillus schlegelii</name>
    <dbReference type="NCBI Taxonomy" id="1484"/>
    <lineage>
        <taxon>Bacteria</taxon>
        <taxon>Bacillati</taxon>
        <taxon>Bacillota</taxon>
        <taxon>Bacilli</taxon>
        <taxon>Bacillales</taxon>
        <taxon>Bacillales Family X. Incertae Sedis</taxon>
        <taxon>Hydrogenibacillus</taxon>
    </lineage>
</organism>